<keyword evidence="1" id="KW-0812">Transmembrane</keyword>
<keyword evidence="3" id="KW-1185">Reference proteome</keyword>
<name>A0ABR6Y664_9BURK</name>
<accession>A0ABR6Y664</accession>
<dbReference type="EMBL" id="JACOGA010000001">
    <property type="protein sequence ID" value="MBC3872110.1"/>
    <property type="molecule type" value="Genomic_DNA"/>
</dbReference>
<comment type="caution">
    <text evidence="2">The sequence shown here is derived from an EMBL/GenBank/DDBJ whole genome shotgun (WGS) entry which is preliminary data.</text>
</comment>
<keyword evidence="1" id="KW-0472">Membrane</keyword>
<reference evidence="2 3" key="1">
    <citation type="submission" date="2020-08" db="EMBL/GenBank/DDBJ databases">
        <title>Novel species isolated from subtropical streams in China.</title>
        <authorList>
            <person name="Lu H."/>
        </authorList>
    </citation>
    <scope>NUCLEOTIDE SEQUENCE [LARGE SCALE GENOMIC DNA]</scope>
    <source>
        <strain evidence="2 3">LX15W</strain>
    </source>
</reference>
<sequence length="68" mass="7596">MKFNLSMFFSTLRCFNVAAIVALATWHGYVFYLNQAIKGTPPTPVIELKLMSQSSTALQANHLIQHAI</sequence>
<gene>
    <name evidence="2" type="ORF">H8K55_00805</name>
</gene>
<keyword evidence="1" id="KW-1133">Transmembrane helix</keyword>
<feature type="transmembrane region" description="Helical" evidence="1">
    <location>
        <begin position="12"/>
        <end position="32"/>
    </location>
</feature>
<evidence type="ECO:0000313" key="2">
    <source>
        <dbReference type="EMBL" id="MBC3872110.1"/>
    </source>
</evidence>
<dbReference type="Proteomes" id="UP000624279">
    <property type="component" value="Unassembled WGS sequence"/>
</dbReference>
<organism evidence="2 3">
    <name type="scientific">Undibacterium flavidum</name>
    <dbReference type="NCBI Taxonomy" id="2762297"/>
    <lineage>
        <taxon>Bacteria</taxon>
        <taxon>Pseudomonadati</taxon>
        <taxon>Pseudomonadota</taxon>
        <taxon>Betaproteobacteria</taxon>
        <taxon>Burkholderiales</taxon>
        <taxon>Oxalobacteraceae</taxon>
        <taxon>Undibacterium</taxon>
    </lineage>
</organism>
<protein>
    <submittedName>
        <fullName evidence="2">Uncharacterized protein</fullName>
    </submittedName>
</protein>
<evidence type="ECO:0000313" key="3">
    <source>
        <dbReference type="Proteomes" id="UP000624279"/>
    </source>
</evidence>
<proteinExistence type="predicted"/>
<evidence type="ECO:0000256" key="1">
    <source>
        <dbReference type="SAM" id="Phobius"/>
    </source>
</evidence>